<sequence length="88" mass="9993">MTFIEFKKLLLDAELTIPKFTALIKVSEKNIQAYKKKKEVPNAIATVAACFAKMNQEGIDYKALIEQLDLQKKEKKGAGFSNKKEKKD</sequence>
<protein>
    <recommendedName>
        <fullName evidence="3">DNA-binding protein</fullName>
    </recommendedName>
</protein>
<dbReference type="EMBL" id="NXID01000035">
    <property type="protein sequence ID" value="RXK15173.1"/>
    <property type="molecule type" value="Genomic_DNA"/>
</dbReference>
<accession>A0AAX2AE38</accession>
<keyword evidence="2" id="KW-1185">Reference proteome</keyword>
<dbReference type="AlphaFoldDB" id="A0AAX2AE38"/>
<dbReference type="Proteomes" id="UP000290092">
    <property type="component" value="Unassembled WGS sequence"/>
</dbReference>
<reference evidence="1 2" key="1">
    <citation type="submission" date="2017-09" db="EMBL/GenBank/DDBJ databases">
        <title>Genomics of the genus Arcobacter.</title>
        <authorList>
            <person name="Perez-Cataluna A."/>
            <person name="Figueras M.J."/>
            <person name="Salas-Masso N."/>
        </authorList>
    </citation>
    <scope>NUCLEOTIDE SEQUENCE [LARGE SCALE GENOMIC DNA]</scope>
    <source>
        <strain evidence="1 2">CECT 7386</strain>
    </source>
</reference>
<gene>
    <name evidence="1" type="ORF">CP985_09775</name>
</gene>
<evidence type="ECO:0008006" key="3">
    <source>
        <dbReference type="Google" id="ProtNLM"/>
    </source>
</evidence>
<dbReference type="RefSeq" id="WP_114842326.1">
    <property type="nucleotide sequence ID" value="NZ_CP031219.1"/>
</dbReference>
<evidence type="ECO:0000313" key="2">
    <source>
        <dbReference type="Proteomes" id="UP000290092"/>
    </source>
</evidence>
<organism evidence="1 2">
    <name type="scientific">Malaciobacter mytili LMG 24559</name>
    <dbReference type="NCBI Taxonomy" id="1032238"/>
    <lineage>
        <taxon>Bacteria</taxon>
        <taxon>Pseudomonadati</taxon>
        <taxon>Campylobacterota</taxon>
        <taxon>Epsilonproteobacteria</taxon>
        <taxon>Campylobacterales</taxon>
        <taxon>Arcobacteraceae</taxon>
        <taxon>Malaciobacter</taxon>
    </lineage>
</organism>
<dbReference type="KEGG" id="amyt:AMYT_1917"/>
<proteinExistence type="predicted"/>
<name>A0AAX2AE38_9BACT</name>
<evidence type="ECO:0000313" key="1">
    <source>
        <dbReference type="EMBL" id="RXK15173.1"/>
    </source>
</evidence>
<comment type="caution">
    <text evidence="1">The sequence shown here is derived from an EMBL/GenBank/DDBJ whole genome shotgun (WGS) entry which is preliminary data.</text>
</comment>